<dbReference type="Proteomes" id="UP001216595">
    <property type="component" value="Unassembled WGS sequence"/>
</dbReference>
<dbReference type="InterPro" id="IPR000600">
    <property type="entry name" value="ROK"/>
</dbReference>
<evidence type="ECO:0000313" key="4">
    <source>
        <dbReference type="Proteomes" id="UP001216595"/>
    </source>
</evidence>
<keyword evidence="2" id="KW-1133">Transmembrane helix</keyword>
<evidence type="ECO:0000256" key="2">
    <source>
        <dbReference type="SAM" id="Phobius"/>
    </source>
</evidence>
<keyword evidence="2" id="KW-0812">Transmembrane</keyword>
<evidence type="ECO:0000256" key="1">
    <source>
        <dbReference type="ARBA" id="ARBA00006479"/>
    </source>
</evidence>
<sequence>MQAPRIRPIILSELQKRIIWHIRIYGPTSRSQLSAALGQSHAATTRLSKELISLGLIEEASSEPLASRGRPMVPLRISGQGAYAAGATCHPGWVEVVLVDFAGQLLARLDQPFDSKDPVEFARVVETCLSKLAAKIGLTQRRFLGLGIAVPGPIVGPMERRAVVQWLEGWRDISLEEVFNYSLSVPVWIENDATAAALAEYYQENIVQRFSSALVFFLGHGIGGGIIAERELYRGEYGNAGEVGRLFPGMLEERPSGIDLIRFLNRKGIPINDLRAIDSLMDAHRPLFETWMDRVAEQLKLAVACGTAWMDPGAIVISGALPEAILSGLAKRLVNWEDNHYPGQMPRIFASSIGSLAVCIGAGLVPIHAVSSHKWL</sequence>
<dbReference type="SUPFAM" id="SSF53067">
    <property type="entry name" value="Actin-like ATPase domain"/>
    <property type="match status" value="1"/>
</dbReference>
<dbReference type="Pfam" id="PF00480">
    <property type="entry name" value="ROK"/>
    <property type="match status" value="1"/>
</dbReference>
<comment type="similarity">
    <text evidence="1">Belongs to the ROK (NagC/XylR) family.</text>
</comment>
<dbReference type="Gene3D" id="1.10.10.10">
    <property type="entry name" value="Winged helix-like DNA-binding domain superfamily/Winged helix DNA-binding domain"/>
    <property type="match status" value="1"/>
</dbReference>
<dbReference type="PANTHER" id="PTHR18964">
    <property type="entry name" value="ROK (REPRESSOR, ORF, KINASE) FAMILY"/>
    <property type="match status" value="1"/>
</dbReference>
<comment type="caution">
    <text evidence="3">The sequence shown here is derived from an EMBL/GenBank/DDBJ whole genome shotgun (WGS) entry which is preliminary data.</text>
</comment>
<accession>A0ABT5ICJ6</accession>
<dbReference type="PROSITE" id="PS01125">
    <property type="entry name" value="ROK"/>
    <property type="match status" value="1"/>
</dbReference>
<gene>
    <name evidence="3" type="ORF">PQU94_05265</name>
</gene>
<dbReference type="InterPro" id="IPR036388">
    <property type="entry name" value="WH-like_DNA-bd_sf"/>
</dbReference>
<dbReference type="InterPro" id="IPR043129">
    <property type="entry name" value="ATPase_NBD"/>
</dbReference>
<keyword evidence="2" id="KW-0472">Membrane</keyword>
<dbReference type="SUPFAM" id="SSF46785">
    <property type="entry name" value="Winged helix' DNA-binding domain"/>
    <property type="match status" value="1"/>
</dbReference>
<dbReference type="RefSeq" id="WP_272740438.1">
    <property type="nucleotide sequence ID" value="NZ_JAQQKW010000002.1"/>
</dbReference>
<organism evidence="3 4">
    <name type="scientific">Asticcacaulis currens</name>
    <dbReference type="NCBI Taxonomy" id="2984210"/>
    <lineage>
        <taxon>Bacteria</taxon>
        <taxon>Pseudomonadati</taxon>
        <taxon>Pseudomonadota</taxon>
        <taxon>Alphaproteobacteria</taxon>
        <taxon>Caulobacterales</taxon>
        <taxon>Caulobacteraceae</taxon>
        <taxon>Asticcacaulis</taxon>
    </lineage>
</organism>
<feature type="transmembrane region" description="Helical" evidence="2">
    <location>
        <begin position="348"/>
        <end position="370"/>
    </location>
</feature>
<name>A0ABT5ICJ6_9CAUL</name>
<protein>
    <submittedName>
        <fullName evidence="3">ROK family transcriptional regulator</fullName>
    </submittedName>
</protein>
<keyword evidence="4" id="KW-1185">Reference proteome</keyword>
<dbReference type="PANTHER" id="PTHR18964:SF169">
    <property type="entry name" value="N-ACETYLMANNOSAMINE KINASE"/>
    <property type="match status" value="1"/>
</dbReference>
<dbReference type="Gene3D" id="3.30.420.40">
    <property type="match status" value="2"/>
</dbReference>
<proteinExistence type="inferred from homology"/>
<dbReference type="InterPro" id="IPR036390">
    <property type="entry name" value="WH_DNA-bd_sf"/>
</dbReference>
<dbReference type="InterPro" id="IPR049874">
    <property type="entry name" value="ROK_cs"/>
</dbReference>
<evidence type="ECO:0000313" key="3">
    <source>
        <dbReference type="EMBL" id="MDC7693688.1"/>
    </source>
</evidence>
<reference evidence="3 4" key="1">
    <citation type="submission" date="2023-01" db="EMBL/GenBank/DDBJ databases">
        <title>Novel species of the genus Asticcacaulis isolated from rivers.</title>
        <authorList>
            <person name="Lu H."/>
        </authorList>
    </citation>
    <scope>NUCLEOTIDE SEQUENCE [LARGE SCALE GENOMIC DNA]</scope>
    <source>
        <strain evidence="3 4">DXS10W</strain>
    </source>
</reference>
<dbReference type="EMBL" id="JAQQKW010000002">
    <property type="protein sequence ID" value="MDC7693688.1"/>
    <property type="molecule type" value="Genomic_DNA"/>
</dbReference>